<dbReference type="SMART" id="SM00861">
    <property type="entry name" value="Transket_pyr"/>
    <property type="match status" value="1"/>
</dbReference>
<dbReference type="NCBIfam" id="NF003933">
    <property type="entry name" value="PRK05444.2-2"/>
    <property type="match status" value="1"/>
</dbReference>
<dbReference type="UniPathway" id="UPA00064">
    <property type="reaction ID" value="UER00091"/>
</dbReference>
<keyword evidence="8 11" id="KW-0786">Thiamine pyrophosphate</keyword>
<dbReference type="CDD" id="cd07033">
    <property type="entry name" value="TPP_PYR_DXS_TK_like"/>
    <property type="match status" value="1"/>
</dbReference>
<keyword evidence="7 11" id="KW-0784">Thiamine biosynthesis</keyword>
<feature type="binding site" evidence="11">
    <location>
        <position position="173"/>
    </location>
    <ligand>
        <name>thiamine diphosphate</name>
        <dbReference type="ChEBI" id="CHEBI:58937"/>
    </ligand>
</feature>
<dbReference type="InterPro" id="IPR049557">
    <property type="entry name" value="Transketolase_CS"/>
</dbReference>
<dbReference type="Pfam" id="PF13292">
    <property type="entry name" value="DXP_synthase_N"/>
    <property type="match status" value="1"/>
</dbReference>
<dbReference type="GO" id="GO:0000287">
    <property type="term" value="F:magnesium ion binding"/>
    <property type="evidence" value="ECO:0007669"/>
    <property type="project" value="UniProtKB-UniRule"/>
</dbReference>
<comment type="pathway">
    <text evidence="1 11">Metabolic intermediate biosynthesis; 1-deoxy-D-xylulose 5-phosphate biosynthesis; 1-deoxy-D-xylulose 5-phosphate from D-glyceraldehyde 3-phosphate and pyruvate: step 1/1.</text>
</comment>
<dbReference type="GO" id="GO:0016114">
    <property type="term" value="P:terpenoid biosynthetic process"/>
    <property type="evidence" value="ECO:0007669"/>
    <property type="project" value="UniProtKB-UniRule"/>
</dbReference>
<dbReference type="InterPro" id="IPR005477">
    <property type="entry name" value="Dxylulose-5-P_synthase"/>
</dbReference>
<dbReference type="NCBIfam" id="TIGR00204">
    <property type="entry name" value="dxs"/>
    <property type="match status" value="1"/>
</dbReference>
<dbReference type="SUPFAM" id="SSF52518">
    <property type="entry name" value="Thiamin diphosphate-binding fold (THDP-binding)"/>
    <property type="match status" value="2"/>
</dbReference>
<dbReference type="Gene3D" id="3.40.50.970">
    <property type="match status" value="2"/>
</dbReference>
<comment type="caution">
    <text evidence="13">The sequence shown here is derived from an EMBL/GenBank/DDBJ whole genome shotgun (WGS) entry which is preliminary data.</text>
</comment>
<comment type="similarity">
    <text evidence="2 11">Belongs to the transketolase family. DXPS subfamily.</text>
</comment>
<dbReference type="RefSeq" id="WP_094263087.1">
    <property type="nucleotide sequence ID" value="NZ_NOWF01000001.1"/>
</dbReference>
<sequence length="631" mass="69733">MHLEQIQSPEQLKKIPVEELPRLAEEIRQFLMESLSVTGGHLASNLGVVELTLALHYLFDSPRDRILWDVGHQSYVHKILTGRRHLFPSLRQYEGLCGFPKRNESEHDIWETGHSSTSLSAAMGMAVARDLQGEKHRVIPVIGDGALTGGMALEALNHIGNEQRNMTVILNDNEMSISPNVGALHNYLGKLRTHKHYHKVKEEVEYFLKKIPSVGGAFASAAERIKDSLKFLVVSGVLFEKLGFTYLGPVNGHDLDELMECLRQADQTSGPVLVHVVTVKGKGYLPAEKDAETFHGVGKNYKLEAGSQKPKPVGGPVKYSKVFGNILIRLAKEDPRVVGVTPAMLGGSGMNEFAARFPERSYDVGIAEQHAATFSAGLATQGMKPVLAIYSTFLQRGYDQLIHDIARQKLNVMLAVDRAGFVGADGETHQGVYDIAYMRCIPNMAIMMPKDENEFQHMLYTAYRYDEGPIAVRFPRGTGLGVKMDEELKELPLGKAEVLREGGDVALMAFGTMVPAAMDAADQLVREGIRAKVINARFVKPLDTELLDRLYREQLPIVTIEEGAESGGMGSAVLEYYAEQEAYDMVVKRMGVPDVFVEHGGVGDQRAEAGLTPERIVHTARTVVPRQRRRA</sequence>
<dbReference type="FunFam" id="3.40.50.920:FF:000002">
    <property type="entry name" value="1-deoxy-D-xylulose-5-phosphate synthase"/>
    <property type="match status" value="1"/>
</dbReference>
<accession>A0A235BD37</accession>
<evidence type="ECO:0000256" key="8">
    <source>
        <dbReference type="ARBA" id="ARBA00023052"/>
    </source>
</evidence>
<dbReference type="GO" id="GO:0019288">
    <property type="term" value="P:isopentenyl diphosphate biosynthetic process, methylerythritol 4-phosphate pathway"/>
    <property type="evidence" value="ECO:0007669"/>
    <property type="project" value="TreeGrafter"/>
</dbReference>
<dbReference type="Gene3D" id="3.40.50.920">
    <property type="match status" value="1"/>
</dbReference>
<feature type="binding site" evidence="11">
    <location>
        <position position="144"/>
    </location>
    <ligand>
        <name>Mg(2+)</name>
        <dbReference type="ChEBI" id="CHEBI:18420"/>
    </ligand>
</feature>
<feature type="binding site" evidence="11">
    <location>
        <position position="173"/>
    </location>
    <ligand>
        <name>Mg(2+)</name>
        <dbReference type="ChEBI" id="CHEBI:18420"/>
    </ligand>
</feature>
<feature type="binding site" evidence="11">
    <location>
        <position position="284"/>
    </location>
    <ligand>
        <name>thiamine diphosphate</name>
        <dbReference type="ChEBI" id="CHEBI:58937"/>
    </ligand>
</feature>
<dbReference type="InterPro" id="IPR009014">
    <property type="entry name" value="Transketo_C/PFOR_II"/>
</dbReference>
<comment type="subunit">
    <text evidence="3 11">Homodimer.</text>
</comment>
<keyword evidence="5 11" id="KW-0479">Metal-binding</keyword>
<dbReference type="CDD" id="cd02007">
    <property type="entry name" value="TPP_DXS"/>
    <property type="match status" value="1"/>
</dbReference>
<dbReference type="GO" id="GO:0005829">
    <property type="term" value="C:cytosol"/>
    <property type="evidence" value="ECO:0007669"/>
    <property type="project" value="TreeGrafter"/>
</dbReference>
<feature type="domain" description="Transketolase-like pyrimidine-binding" evidence="12">
    <location>
        <begin position="317"/>
        <end position="482"/>
    </location>
</feature>
<evidence type="ECO:0000256" key="9">
    <source>
        <dbReference type="ARBA" id="ARBA00023229"/>
    </source>
</evidence>
<dbReference type="GO" id="GO:0008661">
    <property type="term" value="F:1-deoxy-D-xylulose-5-phosphate synthase activity"/>
    <property type="evidence" value="ECO:0007669"/>
    <property type="project" value="UniProtKB-UniRule"/>
</dbReference>
<gene>
    <name evidence="11" type="primary">dxs</name>
    <name evidence="13" type="ORF">CHM34_02205</name>
</gene>
<evidence type="ECO:0000256" key="10">
    <source>
        <dbReference type="ARBA" id="ARBA00055605"/>
    </source>
</evidence>
<feature type="binding site" evidence="11">
    <location>
        <position position="368"/>
    </location>
    <ligand>
        <name>thiamine diphosphate</name>
        <dbReference type="ChEBI" id="CHEBI:58937"/>
    </ligand>
</feature>
<feature type="binding site" evidence="11">
    <location>
        <position position="72"/>
    </location>
    <ligand>
        <name>thiamine diphosphate</name>
        <dbReference type="ChEBI" id="CHEBI:58937"/>
    </ligand>
</feature>
<dbReference type="InterPro" id="IPR005475">
    <property type="entry name" value="Transketolase-like_Pyr-bd"/>
</dbReference>
<reference evidence="13 14" key="1">
    <citation type="submission" date="2017-07" db="EMBL/GenBank/DDBJ databases">
        <title>The genome sequence of Paludifilum halophilum highlights mechanisms for microbial adaptation to high salt environemnts.</title>
        <authorList>
            <person name="Belbahri L."/>
        </authorList>
    </citation>
    <scope>NUCLEOTIDE SEQUENCE [LARGE SCALE GENOMIC DNA]</scope>
    <source>
        <strain evidence="13 14">DSM 102817</strain>
    </source>
</reference>
<dbReference type="FunFam" id="3.40.50.970:FF:000005">
    <property type="entry name" value="1-deoxy-D-xylulose-5-phosphate synthase"/>
    <property type="match status" value="1"/>
</dbReference>
<comment type="cofactor">
    <cofactor evidence="11">
        <name>thiamine diphosphate</name>
        <dbReference type="ChEBI" id="CHEBI:58937"/>
    </cofactor>
    <text evidence="11">Binds 1 thiamine pyrophosphate per subunit.</text>
</comment>
<evidence type="ECO:0000256" key="2">
    <source>
        <dbReference type="ARBA" id="ARBA00011081"/>
    </source>
</evidence>
<name>A0A235BD37_9BACL</name>
<dbReference type="OrthoDB" id="9803371at2"/>
<dbReference type="PANTHER" id="PTHR43322">
    <property type="entry name" value="1-D-DEOXYXYLULOSE 5-PHOSPHATE SYNTHASE-RELATED"/>
    <property type="match status" value="1"/>
</dbReference>
<keyword evidence="9 11" id="KW-0414">Isoprene biosynthesis</keyword>
<feature type="binding site" evidence="11">
    <location>
        <begin position="113"/>
        <end position="115"/>
    </location>
    <ligand>
        <name>thiamine diphosphate</name>
        <dbReference type="ChEBI" id="CHEBI:58937"/>
    </ligand>
</feature>
<dbReference type="HAMAP" id="MF_00315">
    <property type="entry name" value="DXP_synth"/>
    <property type="match status" value="1"/>
</dbReference>
<evidence type="ECO:0000256" key="5">
    <source>
        <dbReference type="ARBA" id="ARBA00022723"/>
    </source>
</evidence>
<comment type="cofactor">
    <cofactor evidence="11">
        <name>Mg(2+)</name>
        <dbReference type="ChEBI" id="CHEBI:18420"/>
    </cofactor>
    <text evidence="11">Binds 1 Mg(2+) ion per subunit.</text>
</comment>
<evidence type="ECO:0000256" key="7">
    <source>
        <dbReference type="ARBA" id="ARBA00022977"/>
    </source>
</evidence>
<dbReference type="InterPro" id="IPR033248">
    <property type="entry name" value="Transketolase_C"/>
</dbReference>
<evidence type="ECO:0000313" key="14">
    <source>
        <dbReference type="Proteomes" id="UP000215459"/>
    </source>
</evidence>
<proteinExistence type="inferred from homology"/>
<dbReference type="EC" id="2.2.1.7" evidence="11"/>
<protein>
    <recommendedName>
        <fullName evidence="11">1-deoxy-D-xylulose-5-phosphate synthase</fullName>
        <ecNumber evidence="11">2.2.1.7</ecNumber>
    </recommendedName>
    <alternativeName>
        <fullName evidence="11">1-deoxyxylulose-5-phosphate synthase</fullName>
        <shortName evidence="11">DXP synthase</shortName>
        <shortName evidence="11">DXPS</shortName>
    </alternativeName>
</protein>
<feature type="binding site" evidence="11">
    <location>
        <begin position="145"/>
        <end position="146"/>
    </location>
    <ligand>
        <name>thiamine diphosphate</name>
        <dbReference type="ChEBI" id="CHEBI:58937"/>
    </ligand>
</feature>
<evidence type="ECO:0000256" key="6">
    <source>
        <dbReference type="ARBA" id="ARBA00022842"/>
    </source>
</evidence>
<evidence type="ECO:0000256" key="1">
    <source>
        <dbReference type="ARBA" id="ARBA00004980"/>
    </source>
</evidence>
<dbReference type="InterPro" id="IPR029061">
    <property type="entry name" value="THDP-binding"/>
</dbReference>
<dbReference type="PROSITE" id="PS00802">
    <property type="entry name" value="TRANSKETOLASE_2"/>
    <property type="match status" value="1"/>
</dbReference>
<organism evidence="13 14">
    <name type="scientific">Paludifilum halophilum</name>
    <dbReference type="NCBI Taxonomy" id="1642702"/>
    <lineage>
        <taxon>Bacteria</taxon>
        <taxon>Bacillati</taxon>
        <taxon>Bacillota</taxon>
        <taxon>Bacilli</taxon>
        <taxon>Bacillales</taxon>
        <taxon>Thermoactinomycetaceae</taxon>
        <taxon>Paludifilum</taxon>
    </lineage>
</organism>
<dbReference type="InterPro" id="IPR020826">
    <property type="entry name" value="Transketolase_BS"/>
</dbReference>
<dbReference type="EMBL" id="NOWF01000001">
    <property type="protein sequence ID" value="OYD09989.1"/>
    <property type="molecule type" value="Genomic_DNA"/>
</dbReference>
<dbReference type="PANTHER" id="PTHR43322:SF5">
    <property type="entry name" value="1-DEOXY-D-XYLULOSE-5-PHOSPHATE SYNTHASE, CHLOROPLASTIC"/>
    <property type="match status" value="1"/>
</dbReference>
<dbReference type="GO" id="GO:0030976">
    <property type="term" value="F:thiamine pyrophosphate binding"/>
    <property type="evidence" value="ECO:0007669"/>
    <property type="project" value="UniProtKB-UniRule"/>
</dbReference>
<keyword evidence="14" id="KW-1185">Reference proteome</keyword>
<evidence type="ECO:0000313" key="13">
    <source>
        <dbReference type="EMBL" id="OYD09989.1"/>
    </source>
</evidence>
<dbReference type="PROSITE" id="PS00801">
    <property type="entry name" value="TRANSKETOLASE_1"/>
    <property type="match status" value="1"/>
</dbReference>
<dbReference type="Proteomes" id="UP000215459">
    <property type="component" value="Unassembled WGS sequence"/>
</dbReference>
<keyword evidence="4 11" id="KW-0808">Transferase</keyword>
<evidence type="ECO:0000256" key="11">
    <source>
        <dbReference type="HAMAP-Rule" id="MF_00315"/>
    </source>
</evidence>
<evidence type="ECO:0000256" key="3">
    <source>
        <dbReference type="ARBA" id="ARBA00011738"/>
    </source>
</evidence>
<keyword evidence="6 11" id="KW-0460">Magnesium</keyword>
<evidence type="ECO:0000256" key="4">
    <source>
        <dbReference type="ARBA" id="ARBA00022679"/>
    </source>
</evidence>
<dbReference type="Pfam" id="PF02780">
    <property type="entry name" value="Transketolase_C"/>
    <property type="match status" value="1"/>
</dbReference>
<dbReference type="GO" id="GO:0009228">
    <property type="term" value="P:thiamine biosynthetic process"/>
    <property type="evidence" value="ECO:0007669"/>
    <property type="project" value="UniProtKB-UniRule"/>
</dbReference>
<evidence type="ECO:0000259" key="12">
    <source>
        <dbReference type="SMART" id="SM00861"/>
    </source>
</evidence>
<comment type="function">
    <text evidence="10 11">Catalyzes the acyloin condensation reaction between C atoms 2 and 3 of pyruvate and glyceraldehyde 3-phosphate to yield 1-deoxy-D-xylulose-5-phosphate (DXP).</text>
</comment>
<comment type="catalytic activity">
    <reaction evidence="11">
        <text>D-glyceraldehyde 3-phosphate + pyruvate + H(+) = 1-deoxy-D-xylulose 5-phosphate + CO2</text>
        <dbReference type="Rhea" id="RHEA:12605"/>
        <dbReference type="ChEBI" id="CHEBI:15361"/>
        <dbReference type="ChEBI" id="CHEBI:15378"/>
        <dbReference type="ChEBI" id="CHEBI:16526"/>
        <dbReference type="ChEBI" id="CHEBI:57792"/>
        <dbReference type="ChEBI" id="CHEBI:59776"/>
        <dbReference type="EC" id="2.2.1.7"/>
    </reaction>
</comment>
<dbReference type="Pfam" id="PF02779">
    <property type="entry name" value="Transket_pyr"/>
    <property type="match status" value="1"/>
</dbReference>
<dbReference type="SUPFAM" id="SSF52922">
    <property type="entry name" value="TK C-terminal domain-like"/>
    <property type="match status" value="1"/>
</dbReference>
<dbReference type="AlphaFoldDB" id="A0A235BD37"/>